<protein>
    <recommendedName>
        <fullName evidence="3">F-box domain-containing protein</fullName>
    </recommendedName>
</protein>
<dbReference type="EMBL" id="LN679104">
    <property type="protein sequence ID" value="CEL60791.1"/>
    <property type="molecule type" value="Genomic_DNA"/>
</dbReference>
<evidence type="ECO:0008006" key="3">
    <source>
        <dbReference type="Google" id="ProtNLM"/>
    </source>
</evidence>
<evidence type="ECO:0000313" key="2">
    <source>
        <dbReference type="Proteomes" id="UP000059188"/>
    </source>
</evidence>
<dbReference type="Proteomes" id="UP000059188">
    <property type="component" value="Unassembled WGS sequence"/>
</dbReference>
<evidence type="ECO:0000313" key="1">
    <source>
        <dbReference type="EMBL" id="CEL60791.1"/>
    </source>
</evidence>
<proteinExistence type="predicted"/>
<dbReference type="OrthoDB" id="3244157at2759"/>
<accession>A0A0B7FS37</accession>
<organism evidence="1 2">
    <name type="scientific">Thanatephorus cucumeris (strain AG1-IB / isolate 7/3/14)</name>
    <name type="common">Lettuce bottom rot fungus</name>
    <name type="synonym">Rhizoctonia solani</name>
    <dbReference type="NCBI Taxonomy" id="1108050"/>
    <lineage>
        <taxon>Eukaryota</taxon>
        <taxon>Fungi</taxon>
        <taxon>Dikarya</taxon>
        <taxon>Basidiomycota</taxon>
        <taxon>Agaricomycotina</taxon>
        <taxon>Agaricomycetes</taxon>
        <taxon>Cantharellales</taxon>
        <taxon>Ceratobasidiaceae</taxon>
        <taxon>Rhizoctonia</taxon>
        <taxon>Rhizoctonia solani AG-1</taxon>
    </lineage>
</organism>
<keyword evidence="2" id="KW-1185">Reference proteome</keyword>
<gene>
    <name evidence="1" type="ORF">RSOLAG1IB_04030</name>
</gene>
<name>A0A0B7FS37_THACB</name>
<sequence>MPNLERLSLILTERYNTNSDHIDNLVDSLALQGDLQLDKLRILRILRPVEDQLHDIDDLLTLLRAPNLRHFEWEANYDPLLTPLDFWHRCASRFQGLTSLHLMGFPSELPAGVAALQVLVGWLQSLQHLESLIVIFARSCVYNIVETNSGILTILERLSETHDDVPTYCAKLCSLHIGPILPRELPTLQLAVQARPSLRSGSVHILQYVDTKRSAGDASWFETNVGSFEIETVSGHGRGFHYGGRYRYVGGTLRKYPNVFSERIYFDQAEQSEPLV</sequence>
<dbReference type="AlphaFoldDB" id="A0A0B7FS37"/>
<reference evidence="1 2" key="1">
    <citation type="submission" date="2014-11" db="EMBL/GenBank/DDBJ databases">
        <authorList>
            <person name="Wibberg Daniel"/>
        </authorList>
    </citation>
    <scope>NUCLEOTIDE SEQUENCE [LARGE SCALE GENOMIC DNA]</scope>
    <source>
        <strain evidence="1">Rhizoctonia solani AG1-IB 7/3/14</strain>
    </source>
</reference>